<comment type="caution">
    <text evidence="2">The sequence shown here is derived from an EMBL/GenBank/DDBJ whole genome shotgun (WGS) entry which is preliminary data.</text>
</comment>
<keyword evidence="1" id="KW-0812">Transmembrane</keyword>
<evidence type="ECO:0008006" key="4">
    <source>
        <dbReference type="Google" id="ProtNLM"/>
    </source>
</evidence>
<dbReference type="Proteomes" id="UP000245166">
    <property type="component" value="Unassembled WGS sequence"/>
</dbReference>
<evidence type="ECO:0000313" key="3">
    <source>
        <dbReference type="Proteomes" id="UP000245166"/>
    </source>
</evidence>
<feature type="transmembrane region" description="Helical" evidence="1">
    <location>
        <begin position="44"/>
        <end position="66"/>
    </location>
</feature>
<feature type="transmembrane region" description="Helical" evidence="1">
    <location>
        <begin position="78"/>
        <end position="98"/>
    </location>
</feature>
<dbReference type="AlphaFoldDB" id="A0A2U2A005"/>
<dbReference type="OrthoDB" id="3637276at2"/>
<evidence type="ECO:0000313" key="2">
    <source>
        <dbReference type="EMBL" id="PWD52543.1"/>
    </source>
</evidence>
<gene>
    <name evidence="2" type="ORF">C8046_12865</name>
</gene>
<accession>A0A2U2A005</accession>
<proteinExistence type="predicted"/>
<dbReference type="EMBL" id="PYHR01000002">
    <property type="protein sequence ID" value="PWD52543.1"/>
    <property type="molecule type" value="Genomic_DNA"/>
</dbReference>
<reference evidence="2 3" key="1">
    <citation type="submission" date="2018-03" db="EMBL/GenBank/DDBJ databases">
        <title>Genome assembly of novel Miniimonas species PCH200.</title>
        <authorList>
            <person name="Thakur V."/>
            <person name="Kumar V."/>
            <person name="Singh D."/>
        </authorList>
    </citation>
    <scope>NUCLEOTIDE SEQUENCE [LARGE SCALE GENOMIC DNA]</scope>
    <source>
        <strain evidence="2 3">PCH200</strain>
    </source>
</reference>
<protein>
    <recommendedName>
        <fullName evidence="4">Signal peptidase I</fullName>
    </recommendedName>
</protein>
<keyword evidence="1" id="KW-0472">Membrane</keyword>
<sequence>MGGGLVGYLIGAIFLGLVFKKAGEPLWKAFVPFVNAYTHVKLAGFNGWLFLLLIIPVVNVVFLIIVSLRIGKAFGKGGVFSFFLLFLFSLIGYIVLAFDDSRYDRSQLPA</sequence>
<name>A0A2U2A005_9MICO</name>
<keyword evidence="3" id="KW-1185">Reference proteome</keyword>
<dbReference type="Pfam" id="PF18936">
    <property type="entry name" value="DUF5684"/>
    <property type="match status" value="1"/>
</dbReference>
<evidence type="ECO:0000256" key="1">
    <source>
        <dbReference type="SAM" id="Phobius"/>
    </source>
</evidence>
<keyword evidence="1" id="KW-1133">Transmembrane helix</keyword>
<organism evidence="2 3">
    <name type="scientific">Serinibacter arcticus</name>
    <dbReference type="NCBI Taxonomy" id="1655435"/>
    <lineage>
        <taxon>Bacteria</taxon>
        <taxon>Bacillati</taxon>
        <taxon>Actinomycetota</taxon>
        <taxon>Actinomycetes</taxon>
        <taxon>Micrococcales</taxon>
        <taxon>Beutenbergiaceae</taxon>
        <taxon>Serinibacter</taxon>
    </lineage>
</organism>
<dbReference type="InterPro" id="IPR043739">
    <property type="entry name" value="DUF5684"/>
</dbReference>